<dbReference type="AlphaFoldDB" id="A0A438IQF4"/>
<organism evidence="1 2">
    <name type="scientific">Vitis vinifera</name>
    <name type="common">Grape</name>
    <dbReference type="NCBI Taxonomy" id="29760"/>
    <lineage>
        <taxon>Eukaryota</taxon>
        <taxon>Viridiplantae</taxon>
        <taxon>Streptophyta</taxon>
        <taxon>Embryophyta</taxon>
        <taxon>Tracheophyta</taxon>
        <taxon>Spermatophyta</taxon>
        <taxon>Magnoliopsida</taxon>
        <taxon>eudicotyledons</taxon>
        <taxon>Gunneridae</taxon>
        <taxon>Pentapetalae</taxon>
        <taxon>rosids</taxon>
        <taxon>Vitales</taxon>
        <taxon>Vitaceae</taxon>
        <taxon>Viteae</taxon>
        <taxon>Vitis</taxon>
    </lineage>
</organism>
<dbReference type="EMBL" id="QGNW01000090">
    <property type="protein sequence ID" value="RVW98939.1"/>
    <property type="molecule type" value="Genomic_DNA"/>
</dbReference>
<comment type="caution">
    <text evidence="1">The sequence shown here is derived from an EMBL/GenBank/DDBJ whole genome shotgun (WGS) entry which is preliminary data.</text>
</comment>
<gene>
    <name evidence="1" type="ORF">CK203_033797</name>
</gene>
<evidence type="ECO:0000313" key="2">
    <source>
        <dbReference type="Proteomes" id="UP000288805"/>
    </source>
</evidence>
<proteinExistence type="predicted"/>
<accession>A0A438IQF4</accession>
<reference evidence="1 2" key="1">
    <citation type="journal article" date="2018" name="PLoS Genet.">
        <title>Population sequencing reveals clonal diversity and ancestral inbreeding in the grapevine cultivar Chardonnay.</title>
        <authorList>
            <person name="Roach M.J."/>
            <person name="Johnson D.L."/>
            <person name="Bohlmann J."/>
            <person name="van Vuuren H.J."/>
            <person name="Jones S.J."/>
            <person name="Pretorius I.S."/>
            <person name="Schmidt S.A."/>
            <person name="Borneman A.R."/>
        </authorList>
    </citation>
    <scope>NUCLEOTIDE SEQUENCE [LARGE SCALE GENOMIC DNA]</scope>
    <source>
        <strain evidence="2">cv. Chardonnay</strain>
        <tissue evidence="1">Leaf</tissue>
    </source>
</reference>
<evidence type="ECO:0000313" key="1">
    <source>
        <dbReference type="EMBL" id="RVW98939.1"/>
    </source>
</evidence>
<dbReference type="Proteomes" id="UP000288805">
    <property type="component" value="Unassembled WGS sequence"/>
</dbReference>
<sequence>MGYIDVWENSGGGRHVDADGSPIFEDLYSPKLGNPLGCRGSACVEVMTTLHGSALSLQRRAEGCVPSESMIASVRDLLKSTLILLEPPCLGALVSLRQEIDSQQSKQLVVQDKTPYDSLPPYLFHGHSELRMLDIERYTGVGCPCIHLRLYSIVIRAHGLDESQMITMFPLSLSGATQHCTIVDVLRRELEGFRQRSDESISSFISHWWGKIAEIVD</sequence>
<protein>
    <submittedName>
        <fullName evidence="1">Uncharacterized protein</fullName>
    </submittedName>
</protein>
<name>A0A438IQF4_VITVI</name>